<keyword evidence="4 7" id="KW-0808">Transferase</keyword>
<accession>A0A1G2BGZ4</accession>
<evidence type="ECO:0000256" key="2">
    <source>
        <dbReference type="ARBA" id="ARBA00007441"/>
    </source>
</evidence>
<protein>
    <submittedName>
        <fullName evidence="7">Aspartate aminotransferase</fullName>
    </submittedName>
</protein>
<dbReference type="CDD" id="cd00609">
    <property type="entry name" value="AAT_like"/>
    <property type="match status" value="1"/>
</dbReference>
<dbReference type="InterPro" id="IPR004839">
    <property type="entry name" value="Aminotransferase_I/II_large"/>
</dbReference>
<name>A0A1G2BGZ4_9BACT</name>
<dbReference type="GO" id="GO:0008483">
    <property type="term" value="F:transaminase activity"/>
    <property type="evidence" value="ECO:0007669"/>
    <property type="project" value="UniProtKB-KW"/>
</dbReference>
<evidence type="ECO:0000313" key="7">
    <source>
        <dbReference type="EMBL" id="OGY88335.1"/>
    </source>
</evidence>
<reference evidence="7 8" key="1">
    <citation type="journal article" date="2016" name="Nat. Commun.">
        <title>Thousands of microbial genomes shed light on interconnected biogeochemical processes in an aquifer system.</title>
        <authorList>
            <person name="Anantharaman K."/>
            <person name="Brown C.T."/>
            <person name="Hug L.A."/>
            <person name="Sharon I."/>
            <person name="Castelle C.J."/>
            <person name="Probst A.J."/>
            <person name="Thomas B.C."/>
            <person name="Singh A."/>
            <person name="Wilkins M.J."/>
            <person name="Karaoz U."/>
            <person name="Brodie E.L."/>
            <person name="Williams K.H."/>
            <person name="Hubbard S.S."/>
            <person name="Banfield J.F."/>
        </authorList>
    </citation>
    <scope>NUCLEOTIDE SEQUENCE [LARGE SCALE GENOMIC DNA]</scope>
</reference>
<dbReference type="InterPro" id="IPR050596">
    <property type="entry name" value="AspAT/PAT-like"/>
</dbReference>
<dbReference type="InterPro" id="IPR015424">
    <property type="entry name" value="PyrdxlP-dep_Trfase"/>
</dbReference>
<dbReference type="AlphaFoldDB" id="A0A1G2BGZ4"/>
<comment type="cofactor">
    <cofactor evidence="1">
        <name>pyridoxal 5'-phosphate</name>
        <dbReference type="ChEBI" id="CHEBI:597326"/>
    </cofactor>
</comment>
<dbReference type="GO" id="GO:0030170">
    <property type="term" value="F:pyridoxal phosphate binding"/>
    <property type="evidence" value="ECO:0007669"/>
    <property type="project" value="InterPro"/>
</dbReference>
<comment type="similarity">
    <text evidence="2">Belongs to the class-I pyridoxal-phosphate-dependent aminotransferase family.</text>
</comment>
<dbReference type="NCBIfam" id="NF006388">
    <property type="entry name" value="PRK08637.1"/>
    <property type="match status" value="1"/>
</dbReference>
<keyword evidence="5" id="KW-0663">Pyridoxal phosphate</keyword>
<dbReference type="EMBL" id="MHKI01000002">
    <property type="protein sequence ID" value="OGY88335.1"/>
    <property type="molecule type" value="Genomic_DNA"/>
</dbReference>
<evidence type="ECO:0000256" key="1">
    <source>
        <dbReference type="ARBA" id="ARBA00001933"/>
    </source>
</evidence>
<dbReference type="Gene3D" id="3.40.640.10">
    <property type="entry name" value="Type I PLP-dependent aspartate aminotransferase-like (Major domain)"/>
    <property type="match status" value="1"/>
</dbReference>
<proteinExistence type="inferred from homology"/>
<evidence type="ECO:0000256" key="4">
    <source>
        <dbReference type="ARBA" id="ARBA00022679"/>
    </source>
</evidence>
<organism evidence="7 8">
    <name type="scientific">Candidatus Kerfeldbacteria bacterium RIFOXYB2_FULL_38_14</name>
    <dbReference type="NCBI Taxonomy" id="1798547"/>
    <lineage>
        <taxon>Bacteria</taxon>
        <taxon>Candidatus Kerfeldiibacteriota</taxon>
    </lineage>
</organism>
<keyword evidence="3 7" id="KW-0032">Aminotransferase</keyword>
<evidence type="ECO:0000256" key="3">
    <source>
        <dbReference type="ARBA" id="ARBA00022576"/>
    </source>
</evidence>
<sequence>MNPQAKILNDLIAKQSPVLFSLLSQKGKEIFFPKKGILAQSADAKGKKINATIGTAIEDDGSPMRLESISKNTTLPPQQVFPYAPSFGTTELRQVWQKAIFQKNPSLLNKNISLPVATQALTHGLSIVGYLFVDAQDEILLPDYFWGNYNLIFNNAYGAILETYPTFEGNFLNLSGLEQGLKKGKIGKKIILLNFPNNPTGYTPTIKEVKKIVKIIKNSAKQGNRLVIIIDDAYFGLVYEKGIEKESIFARLANLHENVLAIKIDGPTKEDYVWGLRVGFITFGIKNGQRELYETLEQKTAGVIRGSVSNISNLSQSLLLNAYQSPSYEEEKAKKYQLLKKRYQTVKKVLQNEKYQEYFDALPFNSGYFMCIKLKNNLDGEAVRQLLLKEYDTGIIDLAGVLRIAFSAVKENDILPLFENIYNACKKLNN</sequence>
<feature type="domain" description="Aminotransferase class I/classII large" evidence="6">
    <location>
        <begin position="78"/>
        <end position="417"/>
    </location>
</feature>
<gene>
    <name evidence="7" type="ORF">A2319_03385</name>
</gene>
<evidence type="ECO:0000256" key="5">
    <source>
        <dbReference type="ARBA" id="ARBA00022898"/>
    </source>
</evidence>
<evidence type="ECO:0000259" key="6">
    <source>
        <dbReference type="Pfam" id="PF00155"/>
    </source>
</evidence>
<dbReference type="Pfam" id="PF00155">
    <property type="entry name" value="Aminotran_1_2"/>
    <property type="match status" value="1"/>
</dbReference>
<dbReference type="InterPro" id="IPR015421">
    <property type="entry name" value="PyrdxlP-dep_Trfase_major"/>
</dbReference>
<dbReference type="PANTHER" id="PTHR46383:SF1">
    <property type="entry name" value="ASPARTATE AMINOTRANSFERASE"/>
    <property type="match status" value="1"/>
</dbReference>
<dbReference type="InterPro" id="IPR015422">
    <property type="entry name" value="PyrdxlP-dep_Trfase_small"/>
</dbReference>
<dbReference type="Proteomes" id="UP000176420">
    <property type="component" value="Unassembled WGS sequence"/>
</dbReference>
<dbReference type="PANTHER" id="PTHR46383">
    <property type="entry name" value="ASPARTATE AMINOTRANSFERASE"/>
    <property type="match status" value="1"/>
</dbReference>
<dbReference type="Gene3D" id="3.90.1150.10">
    <property type="entry name" value="Aspartate Aminotransferase, domain 1"/>
    <property type="match status" value="1"/>
</dbReference>
<evidence type="ECO:0000313" key="8">
    <source>
        <dbReference type="Proteomes" id="UP000176420"/>
    </source>
</evidence>
<comment type="caution">
    <text evidence="7">The sequence shown here is derived from an EMBL/GenBank/DDBJ whole genome shotgun (WGS) entry which is preliminary data.</text>
</comment>
<dbReference type="GO" id="GO:0006520">
    <property type="term" value="P:amino acid metabolic process"/>
    <property type="evidence" value="ECO:0007669"/>
    <property type="project" value="InterPro"/>
</dbReference>
<dbReference type="SUPFAM" id="SSF53383">
    <property type="entry name" value="PLP-dependent transferases"/>
    <property type="match status" value="1"/>
</dbReference>